<feature type="signal peptide" evidence="11">
    <location>
        <begin position="1"/>
        <end position="30"/>
    </location>
</feature>
<dbReference type="Pfam" id="PF00034">
    <property type="entry name" value="Cytochrom_C"/>
    <property type="match status" value="1"/>
</dbReference>
<dbReference type="GO" id="GO:0020037">
    <property type="term" value="F:heme binding"/>
    <property type="evidence" value="ECO:0007669"/>
    <property type="project" value="InterPro"/>
</dbReference>
<reference evidence="13 14" key="1">
    <citation type="submission" date="2017-02" db="EMBL/GenBank/DDBJ databases">
        <title>Whole genome sequencing of Rhodanobacter lindaniclasticus DSM 17932.</title>
        <authorList>
            <person name="Kumar S."/>
            <person name="Patil P."/>
            <person name="Patil P.B."/>
        </authorList>
    </citation>
    <scope>NUCLEOTIDE SEQUENCE [LARGE SCALE GENOMIC DNA]</scope>
    <source>
        <strain evidence="13 14">DSM 17932</strain>
    </source>
</reference>
<comment type="similarity">
    <text evidence="2">Belongs to the oxidase-dependent Fe transporter (OFeT) (TC 9.A.10.1) family.</text>
</comment>
<feature type="transmembrane region" description="Helical" evidence="10">
    <location>
        <begin position="541"/>
        <end position="563"/>
    </location>
</feature>
<organism evidence="13 14">
    <name type="scientific">Rhodanobacter lindaniclasticus</name>
    <dbReference type="NCBI Taxonomy" id="75310"/>
    <lineage>
        <taxon>Bacteria</taxon>
        <taxon>Pseudomonadati</taxon>
        <taxon>Pseudomonadota</taxon>
        <taxon>Gammaproteobacteria</taxon>
        <taxon>Lysobacterales</taxon>
        <taxon>Rhodanobacteraceae</taxon>
        <taxon>Rhodanobacter</taxon>
    </lineage>
</organism>
<evidence type="ECO:0000256" key="11">
    <source>
        <dbReference type="SAM" id="SignalP"/>
    </source>
</evidence>
<evidence type="ECO:0000256" key="6">
    <source>
        <dbReference type="ARBA" id="ARBA00022989"/>
    </source>
</evidence>
<keyword evidence="4 10" id="KW-0812">Transmembrane</keyword>
<name>A0A4S3KC18_9GAMM</name>
<evidence type="ECO:0000256" key="7">
    <source>
        <dbReference type="ARBA" id="ARBA00023004"/>
    </source>
</evidence>
<dbReference type="EMBL" id="MWIO01000050">
    <property type="protein sequence ID" value="THD05952.1"/>
    <property type="molecule type" value="Genomic_DNA"/>
</dbReference>
<feature type="transmembrane region" description="Helical" evidence="10">
    <location>
        <begin position="502"/>
        <end position="521"/>
    </location>
</feature>
<gene>
    <name evidence="13" type="ORF">B1991_15315</name>
</gene>
<dbReference type="GO" id="GO:0009055">
    <property type="term" value="F:electron transfer activity"/>
    <property type="evidence" value="ECO:0007669"/>
    <property type="project" value="InterPro"/>
</dbReference>
<evidence type="ECO:0000256" key="10">
    <source>
        <dbReference type="SAM" id="Phobius"/>
    </source>
</evidence>
<dbReference type="Proteomes" id="UP000306317">
    <property type="component" value="Unassembled WGS sequence"/>
</dbReference>
<keyword evidence="3 9" id="KW-0349">Heme</keyword>
<dbReference type="PANTHER" id="PTHR31632:SF2">
    <property type="entry name" value="PLASMA MEMBRANE IRON PERMEASE"/>
    <property type="match status" value="1"/>
</dbReference>
<feature type="transmembrane region" description="Helical" evidence="10">
    <location>
        <begin position="618"/>
        <end position="643"/>
    </location>
</feature>
<evidence type="ECO:0000313" key="13">
    <source>
        <dbReference type="EMBL" id="THD05952.1"/>
    </source>
</evidence>
<evidence type="ECO:0000256" key="5">
    <source>
        <dbReference type="ARBA" id="ARBA00022723"/>
    </source>
</evidence>
<evidence type="ECO:0000256" key="3">
    <source>
        <dbReference type="ARBA" id="ARBA00022617"/>
    </source>
</evidence>
<keyword evidence="14" id="KW-1185">Reference proteome</keyword>
<comment type="subcellular location">
    <subcellularLocation>
        <location evidence="1">Membrane</location>
        <topology evidence="1">Multi-pass membrane protein</topology>
    </subcellularLocation>
</comment>
<evidence type="ECO:0000256" key="2">
    <source>
        <dbReference type="ARBA" id="ARBA00008333"/>
    </source>
</evidence>
<dbReference type="InterPro" id="IPR009056">
    <property type="entry name" value="Cyt_c-like_dom"/>
</dbReference>
<dbReference type="GO" id="GO:0015093">
    <property type="term" value="F:ferrous iron transmembrane transporter activity"/>
    <property type="evidence" value="ECO:0007669"/>
    <property type="project" value="TreeGrafter"/>
</dbReference>
<dbReference type="PANTHER" id="PTHR31632">
    <property type="entry name" value="IRON TRANSPORTER FTH1"/>
    <property type="match status" value="1"/>
</dbReference>
<dbReference type="Gene3D" id="1.10.760.10">
    <property type="entry name" value="Cytochrome c-like domain"/>
    <property type="match status" value="1"/>
</dbReference>
<keyword evidence="5 9" id="KW-0479">Metal-binding</keyword>
<sequence>MHTRCRRPSSFCLAWLLGLGMFVVAATAMAAAPASAADKAQTIVHMLDYISVDYPQFVRDGRVLDQSEYAEQLEFATQSVALLQQLPTQAGQAELVGKAQALREAIAAKAEGKAVTAAANALRWDIIRVWQLSVAPRQPPDLAAGARLYAADCAACHGVSGHGDGVLAAGLDPMPSNFHDAARMDARSIYGLYNTITLGVAGTPMRPFPELSETERWSLAFYVAGLRTTPAQLQVGATAWQQGIGKALFKDFGDLVTKAPNEVAQREGAQLVAVQAYLAAHPASIQAAAPAPLAITRGKLDASLEAYRHGDRDMARQLAISAYLEGFELIEASLDNVDAPLRREVETQMMALRTTIAQGPPVAEVAAQVKRIDGLLDRAEQELAAGELSPLTAFLSALLILLREGLEAILVLAAIIAFVHKTGRRDAMPYIHFGWMAAILLGAATWVVSSYLLAISGANREVTEGVTALIASAMLLYVGYWLHSKSYAQAWSAFIRTRVNAALGKGTLWAMAGVAFLAVYRELFEIVLFYQTLWVQVGSEGQHYVIAGMLTAALLLALVAWAILKYSVRLPIGPFFTATSALLALLAVVFAGNGIAALQEAGVVGADAVSFVSIPLLGIHPTLQGLLAQALALALTAGGVWLARRQALAAARRAG</sequence>
<feature type="transmembrane region" description="Helical" evidence="10">
    <location>
        <begin position="393"/>
        <end position="418"/>
    </location>
</feature>
<evidence type="ECO:0000259" key="12">
    <source>
        <dbReference type="PROSITE" id="PS51007"/>
    </source>
</evidence>
<dbReference type="OrthoDB" id="8215804at2"/>
<evidence type="ECO:0000256" key="9">
    <source>
        <dbReference type="PROSITE-ProRule" id="PRU00433"/>
    </source>
</evidence>
<protein>
    <submittedName>
        <fullName evidence="13">Cytochrome C</fullName>
    </submittedName>
</protein>
<proteinExistence type="inferred from homology"/>
<accession>A0A4S3KC18</accession>
<evidence type="ECO:0000313" key="14">
    <source>
        <dbReference type="Proteomes" id="UP000306317"/>
    </source>
</evidence>
<keyword evidence="8 10" id="KW-0472">Membrane</keyword>
<dbReference type="SUPFAM" id="SSF46626">
    <property type="entry name" value="Cytochrome c"/>
    <property type="match status" value="1"/>
</dbReference>
<feature type="domain" description="Cytochrome c" evidence="12">
    <location>
        <begin position="140"/>
        <end position="227"/>
    </location>
</feature>
<comment type="caution">
    <text evidence="13">The sequence shown here is derived from an EMBL/GenBank/DDBJ whole genome shotgun (WGS) entry which is preliminary data.</text>
</comment>
<feature type="transmembrane region" description="Helical" evidence="10">
    <location>
        <begin position="430"/>
        <end position="453"/>
    </location>
</feature>
<dbReference type="AlphaFoldDB" id="A0A4S3KC18"/>
<dbReference type="Pfam" id="PF03239">
    <property type="entry name" value="FTR1"/>
    <property type="match status" value="1"/>
</dbReference>
<evidence type="ECO:0000256" key="1">
    <source>
        <dbReference type="ARBA" id="ARBA00004141"/>
    </source>
</evidence>
<dbReference type="PROSITE" id="PS51007">
    <property type="entry name" value="CYTC"/>
    <property type="match status" value="1"/>
</dbReference>
<evidence type="ECO:0000256" key="8">
    <source>
        <dbReference type="ARBA" id="ARBA00023136"/>
    </source>
</evidence>
<dbReference type="RefSeq" id="WP_136259554.1">
    <property type="nucleotide sequence ID" value="NZ_MWIO01000050.1"/>
</dbReference>
<dbReference type="GO" id="GO:0046872">
    <property type="term" value="F:metal ion binding"/>
    <property type="evidence" value="ECO:0007669"/>
    <property type="project" value="UniProtKB-KW"/>
</dbReference>
<feature type="chain" id="PRO_5020826852" evidence="11">
    <location>
        <begin position="31"/>
        <end position="655"/>
    </location>
</feature>
<keyword evidence="6 10" id="KW-1133">Transmembrane helix</keyword>
<feature type="transmembrane region" description="Helical" evidence="10">
    <location>
        <begin position="575"/>
        <end position="598"/>
    </location>
</feature>
<dbReference type="GO" id="GO:0033573">
    <property type="term" value="C:high-affinity iron permease complex"/>
    <property type="evidence" value="ECO:0007669"/>
    <property type="project" value="InterPro"/>
</dbReference>
<dbReference type="InterPro" id="IPR036909">
    <property type="entry name" value="Cyt_c-like_dom_sf"/>
</dbReference>
<dbReference type="InterPro" id="IPR004923">
    <property type="entry name" value="FTR1/Fip1/EfeU"/>
</dbReference>
<keyword evidence="11" id="KW-0732">Signal</keyword>
<evidence type="ECO:0000256" key="4">
    <source>
        <dbReference type="ARBA" id="ARBA00022692"/>
    </source>
</evidence>
<keyword evidence="7 9" id="KW-0408">Iron</keyword>
<feature type="transmembrane region" description="Helical" evidence="10">
    <location>
        <begin position="465"/>
        <end position="482"/>
    </location>
</feature>